<feature type="compositionally biased region" description="Low complexity" evidence="1">
    <location>
        <begin position="7"/>
        <end position="24"/>
    </location>
</feature>
<evidence type="ECO:0000256" key="1">
    <source>
        <dbReference type="SAM" id="MobiDB-lite"/>
    </source>
</evidence>
<evidence type="ECO:0000313" key="4">
    <source>
        <dbReference type="Proteomes" id="UP000032545"/>
    </source>
</evidence>
<dbReference type="RefSeq" id="WP_044886586.1">
    <property type="nucleotide sequence ID" value="NZ_JYFN01000033.1"/>
</dbReference>
<comment type="caution">
    <text evidence="3">The sequence shown here is derived from an EMBL/GenBank/DDBJ whole genome shotgun (WGS) entry which is preliminary data.</text>
</comment>
<keyword evidence="2" id="KW-1133">Transmembrane helix</keyword>
<dbReference type="Proteomes" id="UP000032545">
    <property type="component" value="Unassembled WGS sequence"/>
</dbReference>
<evidence type="ECO:0000256" key="2">
    <source>
        <dbReference type="SAM" id="Phobius"/>
    </source>
</evidence>
<proteinExistence type="predicted"/>
<dbReference type="PATRIC" id="fig|1502723.3.peg.3737"/>
<dbReference type="AlphaFoldDB" id="A0A0D8BC07"/>
<keyword evidence="4" id="KW-1185">Reference proteome</keyword>
<keyword evidence="2" id="KW-0812">Transmembrane</keyword>
<sequence length="291" mass="30605">MTCDVSAGPPVTPGAAGTGEAAARPRGRSRRLRGRLAGLVAAAMLATPMLAACDGGLLGTSKADGPLDCSKYQESTPAAGAPLLLVLLDVTDNSAATAQRVATRVQPYLDTALKNGAYIRLVASGGTAMTYSDCFHGDRMFQIKRNNNRREEKDRVAAAKALGTEIDHVVQTERVSAKGSATGLLAGINDELNTVRSTPDVKVTDVTVLVWSDLLGTGQDSDCLNVDGKKASAPIAEALVKRCFETQQITAVGNDKVRFLGVNEGAADRPQQDLARYLKGELCRRISSDCS</sequence>
<protein>
    <submittedName>
        <fullName evidence="3">Uncharacterized protein</fullName>
    </submittedName>
</protein>
<organism evidence="3 4">
    <name type="scientific">Frankia torreyi</name>
    <dbReference type="NCBI Taxonomy" id="1856"/>
    <lineage>
        <taxon>Bacteria</taxon>
        <taxon>Bacillati</taxon>
        <taxon>Actinomycetota</taxon>
        <taxon>Actinomycetes</taxon>
        <taxon>Frankiales</taxon>
        <taxon>Frankiaceae</taxon>
        <taxon>Frankia</taxon>
    </lineage>
</organism>
<name>A0A0D8BC07_9ACTN</name>
<feature type="transmembrane region" description="Helical" evidence="2">
    <location>
        <begin position="36"/>
        <end position="59"/>
    </location>
</feature>
<accession>A0A0D8BC07</accession>
<keyword evidence="2" id="KW-0472">Membrane</keyword>
<reference evidence="3 4" key="2">
    <citation type="journal article" date="2016" name="Genome Announc.">
        <title>Permanent Draft Genome Sequences for Two Variants of Frankia sp. Strain CpI1, the First Frankia Strain Isolated from Root Nodules of Comptonia peregrina.</title>
        <authorList>
            <person name="Oshone R."/>
            <person name="Hurst S.G.IV."/>
            <person name="Abebe-Akele F."/>
            <person name="Simpson S."/>
            <person name="Morris K."/>
            <person name="Thomas W.K."/>
            <person name="Tisa L.S."/>
        </authorList>
    </citation>
    <scope>NUCLEOTIDE SEQUENCE [LARGE SCALE GENOMIC DNA]</scope>
    <source>
        <strain evidence="4">CpI1-S</strain>
    </source>
</reference>
<evidence type="ECO:0000313" key="3">
    <source>
        <dbReference type="EMBL" id="KJE21701.1"/>
    </source>
</evidence>
<gene>
    <name evidence="3" type="ORF">FF36_04036</name>
</gene>
<reference evidence="4" key="1">
    <citation type="submission" date="2015-02" db="EMBL/GenBank/DDBJ databases">
        <title>Draft Genome of Frankia sp. CpI1-S.</title>
        <authorList>
            <person name="Oshone R.T."/>
            <person name="Ngom M."/>
            <person name="Ghodhbane-Gtari F."/>
            <person name="Gtari M."/>
            <person name="Morris K."/>
            <person name="Thomas K."/>
            <person name="Sen A."/>
            <person name="Tisa L.S."/>
        </authorList>
    </citation>
    <scope>NUCLEOTIDE SEQUENCE [LARGE SCALE GENOMIC DNA]</scope>
    <source>
        <strain evidence="4">CpI1-S</strain>
    </source>
</reference>
<feature type="region of interest" description="Disordered" evidence="1">
    <location>
        <begin position="1"/>
        <end position="28"/>
    </location>
</feature>
<dbReference type="EMBL" id="JYFN01000033">
    <property type="protein sequence ID" value="KJE21701.1"/>
    <property type="molecule type" value="Genomic_DNA"/>
</dbReference>